<feature type="transmembrane region" description="Helical" evidence="1">
    <location>
        <begin position="299"/>
        <end position="331"/>
    </location>
</feature>
<dbReference type="Pfam" id="PF10060">
    <property type="entry name" value="DUF2298"/>
    <property type="match status" value="1"/>
</dbReference>
<dbReference type="NCBIfam" id="TIGR03662">
    <property type="entry name" value="Chlor_Arch_YYY"/>
    <property type="match status" value="1"/>
</dbReference>
<feature type="transmembrane region" description="Helical" evidence="1">
    <location>
        <begin position="177"/>
        <end position="198"/>
    </location>
</feature>
<keyword evidence="1" id="KW-0472">Membrane</keyword>
<feature type="transmembrane region" description="Helical" evidence="1">
    <location>
        <begin position="468"/>
        <end position="487"/>
    </location>
</feature>
<feature type="transmembrane region" description="Helical" evidence="1">
    <location>
        <begin position="61"/>
        <end position="80"/>
    </location>
</feature>
<dbReference type="InterPro" id="IPR018746">
    <property type="entry name" value="DUF2298"/>
</dbReference>
<feature type="transmembrane region" description="Helical" evidence="1">
    <location>
        <begin position="269"/>
        <end position="287"/>
    </location>
</feature>
<gene>
    <name evidence="2" type="ORF">AVDCRST_MAG30-3023</name>
</gene>
<feature type="transmembrane region" description="Helical" evidence="1">
    <location>
        <begin position="507"/>
        <end position="525"/>
    </location>
</feature>
<dbReference type="PANTHER" id="PTHR10790">
    <property type="entry name" value="TPR-DOMAIN CONTAINING PROTEIN"/>
    <property type="match status" value="1"/>
</dbReference>
<keyword evidence="1" id="KW-0812">Transmembrane</keyword>
<feature type="transmembrane region" description="Helical" evidence="1">
    <location>
        <begin position="395"/>
        <end position="414"/>
    </location>
</feature>
<dbReference type="PANTHER" id="PTHR10790:SF51">
    <property type="entry name" value="TETRATRICOPEPTIDE REPEAT PROTEIN"/>
    <property type="match status" value="1"/>
</dbReference>
<name>A0A6J4TER7_9ACTN</name>
<evidence type="ECO:0000313" key="2">
    <source>
        <dbReference type="EMBL" id="CAA9520707.1"/>
    </source>
</evidence>
<evidence type="ECO:0000256" key="1">
    <source>
        <dbReference type="SAM" id="Phobius"/>
    </source>
</evidence>
<reference evidence="2" key="1">
    <citation type="submission" date="2020-02" db="EMBL/GenBank/DDBJ databases">
        <authorList>
            <person name="Meier V. D."/>
        </authorList>
    </citation>
    <scope>NUCLEOTIDE SEQUENCE</scope>
    <source>
        <strain evidence="2">AVDCRST_MAG30</strain>
    </source>
</reference>
<feature type="transmembrane region" description="Helical" evidence="1">
    <location>
        <begin position="351"/>
        <end position="374"/>
    </location>
</feature>
<feature type="transmembrane region" description="Helical" evidence="1">
    <location>
        <begin position="537"/>
        <end position="555"/>
    </location>
</feature>
<dbReference type="EMBL" id="CADCVS010000388">
    <property type="protein sequence ID" value="CAA9520707.1"/>
    <property type="molecule type" value="Genomic_DNA"/>
</dbReference>
<sequence length="707" mass="75268">MSETLRFLLLMELVGLAAIPLAALVLGRLPGAGLAFAKPIGLLAAAYPVWLLASARILPYGTLTAIAGVVGLGLLGAWLVRRRGNPLGTRPLNRRLLIGAEAVFAVAFLGGALLVAFSPDVRGTEKPMDMAFLTAINASTAMPPHDPWMAGEDLNYYYLGHYLMAFVIRLTGVAPSAGYNLAVALTLALSAVTAYALGATLTATAGGRRPVLIGIAAALLVCAAGTVDSSLQLFTDGGPLRAYDWFGPSRVIPDAISEFPAFSFLLGDLHAHVLAIPFTLLALAFGLQAARTGIKRRDVIPAGIAVGILYAINSWSFPVVAGIVALCPVLWLRGRPPGSERRVAHRLAAGAWSVGVLWVAVLAVLPFWLTFDAATGGIGIVEERRSLTLFARDQILVLGAFGWVLAAAFAQRLLGTKRPLRTAAWTGIAAIVVGSLLAPADLAGPALLAGLIAVALRAAWARPIPAERYGWLLIAAGLACVLGPELLYVRDEFDDSKLFRMNTVFKLGYQAWILLAFMAACLLPWGRRWLPAPAWRIWGPVALVLLGLTSIYPFAGTYARKDGFSDGPRLGGLRWLADDAPGDVAAIGWLRDNAAGDAVVLEAVGDDYSEFGHARISTFSGRPTVLGWPGHELQWGHDPGTRRGDVERIYRAPDPAAARPLLRRYGVDYVVAGPLERADYGDAGLAKFDRLGRRVLDRAGTTVWRLG</sequence>
<feature type="transmembrane region" description="Helical" evidence="1">
    <location>
        <begin position="96"/>
        <end position="117"/>
    </location>
</feature>
<dbReference type="AlphaFoldDB" id="A0A6J4TER7"/>
<feature type="transmembrane region" description="Helical" evidence="1">
    <location>
        <begin position="210"/>
        <end position="227"/>
    </location>
</feature>
<organism evidence="2">
    <name type="scientific">uncultured Solirubrobacteraceae bacterium</name>
    <dbReference type="NCBI Taxonomy" id="1162706"/>
    <lineage>
        <taxon>Bacteria</taxon>
        <taxon>Bacillati</taxon>
        <taxon>Actinomycetota</taxon>
        <taxon>Thermoleophilia</taxon>
        <taxon>Solirubrobacterales</taxon>
        <taxon>Solirubrobacteraceae</taxon>
        <taxon>environmental samples</taxon>
    </lineage>
</organism>
<evidence type="ECO:0008006" key="3">
    <source>
        <dbReference type="Google" id="ProtNLM"/>
    </source>
</evidence>
<protein>
    <recommendedName>
        <fullName evidence="3">YYY membrane protein</fullName>
    </recommendedName>
</protein>
<accession>A0A6J4TER7</accession>
<proteinExistence type="predicted"/>
<keyword evidence="1" id="KW-1133">Transmembrane helix</keyword>
<feature type="transmembrane region" description="Helical" evidence="1">
    <location>
        <begin position="426"/>
        <end position="456"/>
    </location>
</feature>